<dbReference type="PIRSF" id="PIRSF005261">
    <property type="entry name" value="Heat_shock_Hsp33"/>
    <property type="match status" value="1"/>
</dbReference>
<accession>A0A249SMD8</accession>
<dbReference type="Gene3D" id="3.90.1280.10">
    <property type="entry name" value="HSP33 redox switch-like"/>
    <property type="match status" value="1"/>
</dbReference>
<dbReference type="InterPro" id="IPR016153">
    <property type="entry name" value="Heat_shock_Hsp33_N"/>
</dbReference>
<dbReference type="GO" id="GO:0005737">
    <property type="term" value="C:cytoplasm"/>
    <property type="evidence" value="ECO:0007669"/>
    <property type="project" value="InterPro"/>
</dbReference>
<dbReference type="Pfam" id="PF01430">
    <property type="entry name" value="HSP33"/>
    <property type="match status" value="1"/>
</dbReference>
<dbReference type="EMBL" id="CP023173">
    <property type="protein sequence ID" value="ASZ08778.1"/>
    <property type="molecule type" value="Genomic_DNA"/>
</dbReference>
<protein>
    <submittedName>
        <fullName evidence="6">Molecular chaperone Hsp33</fullName>
    </submittedName>
</protein>
<sequence length="288" mass="32716">MDLQIRAISHKHNAKIAIVDISESMREICDLQGTNPFISVALSKFVIGNTLISLDNKEMAKINTNYITSNGAAKKMIAEFQNNKIRAYAQVKDFEIENYIPKISNNPIYATVGTQGQLLNSRDMGLKEPYISTINTDSPNMDHIWMDFLRDSNQIGSLLTSDVMLDDDLKIKKVVGILIQLLPEHTQEDVELLENKLGNTSYLCEILMKSTNYYQVIKEILDDAEILESKELIFECTCTDEKIINSIKLLGNSEIEKIIKNNEDVHVVCDFCNKNYTVENSKIKELIK</sequence>
<evidence type="ECO:0000313" key="7">
    <source>
        <dbReference type="Proteomes" id="UP000232229"/>
    </source>
</evidence>
<dbReference type="AlphaFoldDB" id="A0A249SMD8"/>
<keyword evidence="7" id="KW-1185">Reference proteome</keyword>
<evidence type="ECO:0000313" key="6">
    <source>
        <dbReference type="EMBL" id="ASZ08778.1"/>
    </source>
</evidence>
<evidence type="ECO:0000256" key="2">
    <source>
        <dbReference type="ARBA" id="ARBA00022833"/>
    </source>
</evidence>
<dbReference type="KEGG" id="mchc:CK556_00135"/>
<keyword evidence="4" id="KW-0143">Chaperone</keyword>
<dbReference type="GO" id="GO:0042026">
    <property type="term" value="P:protein refolding"/>
    <property type="evidence" value="ECO:0007669"/>
    <property type="project" value="TreeGrafter"/>
</dbReference>
<keyword evidence="5" id="KW-0676">Redox-active center</keyword>
<name>A0A249SMD8_9MOLU</name>
<dbReference type="InterPro" id="IPR000397">
    <property type="entry name" value="Heat_shock_Hsp33"/>
</dbReference>
<evidence type="ECO:0000256" key="4">
    <source>
        <dbReference type="ARBA" id="ARBA00023186"/>
    </source>
</evidence>
<reference evidence="6 7" key="1">
    <citation type="submission" date="2017-08" db="EMBL/GenBank/DDBJ databases">
        <title>Complete Genome Sequence of Mesoplasma chauliocola.</title>
        <authorList>
            <person name="Knight T.F.Jr."/>
            <person name="Citino T."/>
        </authorList>
    </citation>
    <scope>NUCLEOTIDE SEQUENCE [LARGE SCALE GENOMIC DNA]</scope>
    <source>
        <strain evidence="6 7">CHPA-2</strain>
    </source>
</reference>
<dbReference type="PANTHER" id="PTHR30111:SF1">
    <property type="entry name" value="33 KDA CHAPERONIN"/>
    <property type="match status" value="1"/>
</dbReference>
<dbReference type="GO" id="GO:0044183">
    <property type="term" value="F:protein folding chaperone"/>
    <property type="evidence" value="ECO:0007669"/>
    <property type="project" value="TreeGrafter"/>
</dbReference>
<keyword evidence="3" id="KW-1015">Disulfide bond</keyword>
<evidence type="ECO:0000256" key="5">
    <source>
        <dbReference type="ARBA" id="ARBA00023284"/>
    </source>
</evidence>
<keyword evidence="2" id="KW-0862">Zinc</keyword>
<dbReference type="RefSeq" id="WP_027875839.1">
    <property type="nucleotide sequence ID" value="NZ_CP023173.1"/>
</dbReference>
<dbReference type="InterPro" id="IPR016154">
    <property type="entry name" value="Heat_shock_Hsp33_C"/>
</dbReference>
<dbReference type="SUPFAM" id="SSF64397">
    <property type="entry name" value="Hsp33 domain"/>
    <property type="match status" value="1"/>
</dbReference>
<dbReference type="GO" id="GO:0051082">
    <property type="term" value="F:unfolded protein binding"/>
    <property type="evidence" value="ECO:0007669"/>
    <property type="project" value="InterPro"/>
</dbReference>
<proteinExistence type="predicted"/>
<dbReference type="PANTHER" id="PTHR30111">
    <property type="entry name" value="33 KDA CHAPERONIN"/>
    <property type="match status" value="1"/>
</dbReference>
<gene>
    <name evidence="6" type="ORF">CK556_00135</name>
</gene>
<organism evidence="6 7">
    <name type="scientific">Mesoplasma chauliocola</name>
    <dbReference type="NCBI Taxonomy" id="216427"/>
    <lineage>
        <taxon>Bacteria</taxon>
        <taxon>Bacillati</taxon>
        <taxon>Mycoplasmatota</taxon>
        <taxon>Mollicutes</taxon>
        <taxon>Entomoplasmatales</taxon>
        <taxon>Entomoplasmataceae</taxon>
        <taxon>Mesoplasma</taxon>
    </lineage>
</organism>
<dbReference type="Proteomes" id="UP000232229">
    <property type="component" value="Chromosome"/>
</dbReference>
<keyword evidence="1" id="KW-0963">Cytoplasm</keyword>
<evidence type="ECO:0000256" key="3">
    <source>
        <dbReference type="ARBA" id="ARBA00023157"/>
    </source>
</evidence>
<dbReference type="SUPFAM" id="SSF118352">
    <property type="entry name" value="HSP33 redox switch-like"/>
    <property type="match status" value="1"/>
</dbReference>
<dbReference type="Gene3D" id="3.55.30.10">
    <property type="entry name" value="Hsp33 domain"/>
    <property type="match status" value="1"/>
</dbReference>
<evidence type="ECO:0000256" key="1">
    <source>
        <dbReference type="ARBA" id="ARBA00022490"/>
    </source>
</evidence>
<dbReference type="STRING" id="1336232.GCA_000518825_00746"/>